<name>A0ABY5FZ17_9MICO</name>
<dbReference type="SMART" id="SM00829">
    <property type="entry name" value="PKS_ER"/>
    <property type="match status" value="1"/>
</dbReference>
<dbReference type="Pfam" id="PF08240">
    <property type="entry name" value="ADH_N"/>
    <property type="match status" value="1"/>
</dbReference>
<evidence type="ECO:0000259" key="1">
    <source>
        <dbReference type="SMART" id="SM00829"/>
    </source>
</evidence>
<dbReference type="InterPro" id="IPR013154">
    <property type="entry name" value="ADH-like_N"/>
</dbReference>
<dbReference type="InterPro" id="IPR011032">
    <property type="entry name" value="GroES-like_sf"/>
</dbReference>
<dbReference type="PANTHER" id="PTHR43677">
    <property type="entry name" value="SHORT-CHAIN DEHYDROGENASE/REDUCTASE"/>
    <property type="match status" value="1"/>
</dbReference>
<feature type="domain" description="Enoyl reductase (ER)" evidence="1">
    <location>
        <begin position="14"/>
        <end position="331"/>
    </location>
</feature>
<accession>A0ABY5FZ17</accession>
<dbReference type="PANTHER" id="PTHR43677:SF1">
    <property type="entry name" value="ACRYLYL-COA REDUCTASE ACUI-RELATED"/>
    <property type="match status" value="1"/>
</dbReference>
<keyword evidence="2" id="KW-0560">Oxidoreductase</keyword>
<dbReference type="EMBL" id="CP101497">
    <property type="protein sequence ID" value="UTT63565.1"/>
    <property type="molecule type" value="Genomic_DNA"/>
</dbReference>
<dbReference type="SUPFAM" id="SSF51735">
    <property type="entry name" value="NAD(P)-binding Rossmann-fold domains"/>
    <property type="match status" value="1"/>
</dbReference>
<dbReference type="EC" id="1.3.1.95" evidence="2"/>
<dbReference type="Gene3D" id="3.90.180.10">
    <property type="entry name" value="Medium-chain alcohol dehydrogenases, catalytic domain"/>
    <property type="match status" value="1"/>
</dbReference>
<evidence type="ECO:0000313" key="3">
    <source>
        <dbReference type="Proteomes" id="UP001060039"/>
    </source>
</evidence>
<evidence type="ECO:0000313" key="2">
    <source>
        <dbReference type="EMBL" id="UTT63565.1"/>
    </source>
</evidence>
<protein>
    <submittedName>
        <fullName evidence="2">Acryloyl-CoA reductase</fullName>
        <ecNumber evidence="2">1.3.1.95</ecNumber>
    </submittedName>
</protein>
<gene>
    <name evidence="2" type="ORF">NNL39_05550</name>
</gene>
<dbReference type="InterPro" id="IPR051397">
    <property type="entry name" value="Zn-ADH-like_protein"/>
</dbReference>
<dbReference type="SUPFAM" id="SSF50129">
    <property type="entry name" value="GroES-like"/>
    <property type="match status" value="1"/>
</dbReference>
<organism evidence="2 3">
    <name type="scientific">Microcella humidisoli</name>
    <dbReference type="NCBI Taxonomy" id="2963406"/>
    <lineage>
        <taxon>Bacteria</taxon>
        <taxon>Bacillati</taxon>
        <taxon>Actinomycetota</taxon>
        <taxon>Actinomycetes</taxon>
        <taxon>Micrococcales</taxon>
        <taxon>Microbacteriaceae</taxon>
        <taxon>Microcella</taxon>
    </lineage>
</organism>
<dbReference type="InterPro" id="IPR014188">
    <property type="entry name" value="Acrylyl-CoA_reductase_AcuI"/>
</dbReference>
<dbReference type="Pfam" id="PF00107">
    <property type="entry name" value="ADH_zinc_N"/>
    <property type="match status" value="1"/>
</dbReference>
<dbReference type="NCBIfam" id="TIGR02823">
    <property type="entry name" value="oxido_YhdH"/>
    <property type="match status" value="1"/>
</dbReference>
<dbReference type="Proteomes" id="UP001060039">
    <property type="component" value="Chromosome"/>
</dbReference>
<dbReference type="InterPro" id="IPR036291">
    <property type="entry name" value="NAD(P)-bd_dom_sf"/>
</dbReference>
<dbReference type="GO" id="GO:0043958">
    <property type="term" value="F:acryloyl-CoA reductase (NADH) activity"/>
    <property type="evidence" value="ECO:0007669"/>
    <property type="project" value="UniProtKB-EC"/>
</dbReference>
<keyword evidence="3" id="KW-1185">Reference proteome</keyword>
<dbReference type="InterPro" id="IPR020843">
    <property type="entry name" value="ER"/>
</dbReference>
<dbReference type="Gene3D" id="3.40.50.720">
    <property type="entry name" value="NAD(P)-binding Rossmann-like Domain"/>
    <property type="match status" value="1"/>
</dbReference>
<proteinExistence type="predicted"/>
<dbReference type="RefSeq" id="WP_255160696.1">
    <property type="nucleotide sequence ID" value="NZ_CP101497.1"/>
</dbReference>
<reference evidence="2" key="1">
    <citation type="submission" date="2022-07" db="EMBL/GenBank/DDBJ databases">
        <title>Taxonomic analysis of Microcella humidisoli nov. sp., isolated from riverside soil.</title>
        <authorList>
            <person name="Molina K.M."/>
            <person name="Kim S.B."/>
        </authorList>
    </citation>
    <scope>NUCLEOTIDE SEQUENCE</scope>
    <source>
        <strain evidence="2">MMS21-STM10</strain>
    </source>
</reference>
<dbReference type="InterPro" id="IPR013149">
    <property type="entry name" value="ADH-like_C"/>
</dbReference>
<sequence length="349" mass="35595">MTRGWQITLDDAGPRVELIELDETVLSPAADERGDVEVAVSYSGLNYKDALAFAGTPGVVRRSPLVPGIDVVGTVIASSDARWAPGDRVLLNGAGAGETRAGGLAERALLDGGTLVATPSAFTDAQAAGIGTAGFTAMLAVLALERHGITEGDVLVTGASGGLGSFAVALLARAGFTVTAATGRPESAARLRALGAASILDRRELDRSEPDRPPRALESQRWAGVIDAVGGQPLATALSQLRQEGAAVACGNAASPALSTTVMPFILRGAALLGVNSSLTPLARREQAWARLARDLDPAVVDDIARVVELEEAAEQAAEVLAGRVAGRLAVRVGASSASPTARIETETA</sequence>